<evidence type="ECO:0000259" key="24">
    <source>
        <dbReference type="Pfam" id="PF04138"/>
    </source>
</evidence>
<accession>A0A2W4VX27</accession>
<keyword evidence="15 22" id="KW-0472">Membrane</keyword>
<dbReference type="PANTHER" id="PTHR43398:SF1">
    <property type="entry name" value="DOLICHOL-PHOSPHATE MANNOSYLTRANSFERASE SUBUNIT 1"/>
    <property type="match status" value="1"/>
</dbReference>
<feature type="transmembrane region" description="Helical" evidence="22">
    <location>
        <begin position="301"/>
        <end position="322"/>
    </location>
</feature>
<evidence type="ECO:0000256" key="20">
    <source>
        <dbReference type="ARBA" id="ARBA00082614"/>
    </source>
</evidence>
<evidence type="ECO:0000256" key="12">
    <source>
        <dbReference type="ARBA" id="ARBA00022723"/>
    </source>
</evidence>
<feature type="transmembrane region" description="Helical" evidence="22">
    <location>
        <begin position="376"/>
        <end position="397"/>
    </location>
</feature>
<comment type="subcellular location">
    <subcellularLocation>
        <location evidence="5">Endomembrane system</location>
    </subcellularLocation>
    <subcellularLocation>
        <location evidence="4">Membrane</location>
        <topology evidence="4">Multi-pass membrane protein</topology>
    </subcellularLocation>
</comment>
<gene>
    <name evidence="25" type="ORF">DCF19_22995</name>
</gene>
<keyword evidence="11 22" id="KW-0812">Transmembrane</keyword>
<evidence type="ECO:0000256" key="16">
    <source>
        <dbReference type="ARBA" id="ARBA00023211"/>
    </source>
</evidence>
<dbReference type="GO" id="GO:0035269">
    <property type="term" value="P:protein O-linked glycosylation via mannose"/>
    <property type="evidence" value="ECO:0007669"/>
    <property type="project" value="TreeGrafter"/>
</dbReference>
<dbReference type="AlphaFoldDB" id="A0A2W4VX27"/>
<sequence length="432" mass="49344">MSYSLMPVPLGSFQVNEIISNENDLSVQTNRNSTDITVDNSDRLIQKKHERMVTFSLIVPTYNESKNLAKLVEILSQLLNGYFDKNYELIIVDDDSPDLTWQVGLDLMPNYPQLQVMRRQGEKGLSTAVIRGWQASQGEILGVIDGDLQHPPETLINMLDAIANGADLVVASRHVEGGGVSDWGFIRRILSRGAQMLGLMILPNVIGRVSDPMSGYFMVRRSAIANCPMNPLGYKILIEVLGRGNIEIVTEVGYIFQERQEGESKVTWRQYVDYILHLLRLRSRGRIGKLREKLRVPFKRFFRFGIVGFSGVFVDMAILYLLSDASTLHLGLTRSKIIASEIAVINNFLWNDLWTFRDISMQQIGGQQRIKRFLKFNFICLFGMGLNLLILNFLYNFLHINQYLANLIAIAIVTVWNFWFNLKLSWRVTQTK</sequence>
<dbReference type="GO" id="GO:0012505">
    <property type="term" value="C:endomembrane system"/>
    <property type="evidence" value="ECO:0007669"/>
    <property type="project" value="UniProtKB-SubCell"/>
</dbReference>
<dbReference type="InterPro" id="IPR039528">
    <property type="entry name" value="DPM1-like"/>
</dbReference>
<dbReference type="InterPro" id="IPR007267">
    <property type="entry name" value="GtrA_DPMS_TM"/>
</dbReference>
<keyword evidence="12" id="KW-0479">Metal-binding</keyword>
<keyword evidence="13" id="KW-0460">Magnesium</keyword>
<dbReference type="FunFam" id="3.90.550.10:FF:000119">
    <property type="entry name" value="Dolichol-phosphate mannosyltransferase subunit 1"/>
    <property type="match status" value="1"/>
</dbReference>
<evidence type="ECO:0000313" key="25">
    <source>
        <dbReference type="EMBL" id="PZO35837.1"/>
    </source>
</evidence>
<evidence type="ECO:0000256" key="5">
    <source>
        <dbReference type="ARBA" id="ARBA00004308"/>
    </source>
</evidence>
<comment type="caution">
    <text evidence="25">The sequence shown here is derived from an EMBL/GenBank/DDBJ whole genome shotgun (WGS) entry which is preliminary data.</text>
</comment>
<dbReference type="Gene3D" id="3.90.550.10">
    <property type="entry name" value="Spore Coat Polysaccharide Biosynthesis Protein SpsA, Chain A"/>
    <property type="match status" value="1"/>
</dbReference>
<dbReference type="Proteomes" id="UP000249467">
    <property type="component" value="Unassembled WGS sequence"/>
</dbReference>
<evidence type="ECO:0000256" key="8">
    <source>
        <dbReference type="ARBA" id="ARBA00012704"/>
    </source>
</evidence>
<dbReference type="EMBL" id="QBML01000049">
    <property type="protein sequence ID" value="PZO35837.1"/>
    <property type="molecule type" value="Genomic_DNA"/>
</dbReference>
<evidence type="ECO:0000256" key="2">
    <source>
        <dbReference type="ARBA" id="ARBA00001936"/>
    </source>
</evidence>
<keyword evidence="9" id="KW-0328">Glycosyltransferase</keyword>
<feature type="transmembrane region" description="Helical" evidence="22">
    <location>
        <begin position="403"/>
        <end position="422"/>
    </location>
</feature>
<evidence type="ECO:0000256" key="10">
    <source>
        <dbReference type="ARBA" id="ARBA00022679"/>
    </source>
</evidence>
<evidence type="ECO:0000256" key="9">
    <source>
        <dbReference type="ARBA" id="ARBA00022676"/>
    </source>
</evidence>
<dbReference type="Pfam" id="PF00535">
    <property type="entry name" value="Glycos_transf_2"/>
    <property type="match status" value="1"/>
</dbReference>
<organism evidence="25 26">
    <name type="scientific">Pseudanabaena frigida</name>
    <dbReference type="NCBI Taxonomy" id="945775"/>
    <lineage>
        <taxon>Bacteria</taxon>
        <taxon>Bacillati</taxon>
        <taxon>Cyanobacteriota</taxon>
        <taxon>Cyanophyceae</taxon>
        <taxon>Pseudanabaenales</taxon>
        <taxon>Pseudanabaenaceae</taxon>
        <taxon>Pseudanabaena</taxon>
    </lineage>
</organism>
<dbReference type="GO" id="GO:0006506">
    <property type="term" value="P:GPI anchor biosynthetic process"/>
    <property type="evidence" value="ECO:0007669"/>
    <property type="project" value="TreeGrafter"/>
</dbReference>
<dbReference type="GO" id="GO:0016020">
    <property type="term" value="C:membrane"/>
    <property type="evidence" value="ECO:0007669"/>
    <property type="project" value="UniProtKB-SubCell"/>
</dbReference>
<evidence type="ECO:0000256" key="14">
    <source>
        <dbReference type="ARBA" id="ARBA00022989"/>
    </source>
</evidence>
<dbReference type="InterPro" id="IPR001173">
    <property type="entry name" value="Glyco_trans_2-like"/>
</dbReference>
<evidence type="ECO:0000256" key="13">
    <source>
        <dbReference type="ARBA" id="ARBA00022842"/>
    </source>
</evidence>
<comment type="pathway">
    <text evidence="6">Protein modification; protein glycosylation.</text>
</comment>
<proteinExistence type="inferred from homology"/>
<comment type="similarity">
    <text evidence="7">Belongs to the glycosyltransferase 2 family.</text>
</comment>
<feature type="domain" description="Glycosyltransferase 2-like" evidence="23">
    <location>
        <begin position="56"/>
        <end position="224"/>
    </location>
</feature>
<dbReference type="PANTHER" id="PTHR43398">
    <property type="entry name" value="DOLICHOL-PHOSPHATE MANNOSYLTRANSFERASE SUBUNIT 1"/>
    <property type="match status" value="1"/>
</dbReference>
<dbReference type="Pfam" id="PF04138">
    <property type="entry name" value="GtrA_DPMS_TM"/>
    <property type="match status" value="1"/>
</dbReference>
<evidence type="ECO:0000256" key="3">
    <source>
        <dbReference type="ARBA" id="ARBA00001946"/>
    </source>
</evidence>
<evidence type="ECO:0000259" key="23">
    <source>
        <dbReference type="Pfam" id="PF00535"/>
    </source>
</evidence>
<dbReference type="GO" id="GO:0000271">
    <property type="term" value="P:polysaccharide biosynthetic process"/>
    <property type="evidence" value="ECO:0007669"/>
    <property type="project" value="InterPro"/>
</dbReference>
<comment type="cofactor">
    <cofactor evidence="2">
        <name>Mn(2+)</name>
        <dbReference type="ChEBI" id="CHEBI:29035"/>
    </cofactor>
</comment>
<dbReference type="SUPFAM" id="SSF53448">
    <property type="entry name" value="Nucleotide-diphospho-sugar transferases"/>
    <property type="match status" value="1"/>
</dbReference>
<evidence type="ECO:0000256" key="4">
    <source>
        <dbReference type="ARBA" id="ARBA00004141"/>
    </source>
</evidence>
<reference evidence="25 26" key="1">
    <citation type="submission" date="2018-04" db="EMBL/GenBank/DDBJ databases">
        <authorList>
            <person name="Go L.Y."/>
            <person name="Mitchell J.A."/>
        </authorList>
    </citation>
    <scope>NUCLEOTIDE SEQUENCE [LARGE SCALE GENOMIC DNA]</scope>
    <source>
        <strain evidence="25">ULC066bin1</strain>
    </source>
</reference>
<comment type="function">
    <text evidence="17">Transfers mannose from GDP-mannose to dolichol monophosphate to form dolichol phosphate mannose (Dol-P-Man) which is the mannosyl donor in pathways leading to N-glycosylation, glycosyl phosphatidylinositol membrane anchoring, and O-mannosylation of proteins.</text>
</comment>
<dbReference type="GO" id="GO:0006488">
    <property type="term" value="P:dolichol-linked oligosaccharide biosynthetic process"/>
    <property type="evidence" value="ECO:0007669"/>
    <property type="project" value="TreeGrafter"/>
</dbReference>
<evidence type="ECO:0000256" key="6">
    <source>
        <dbReference type="ARBA" id="ARBA00004922"/>
    </source>
</evidence>
<dbReference type="GO" id="GO:0004582">
    <property type="term" value="F:dolichyl-phosphate beta-D-mannosyltransferase activity"/>
    <property type="evidence" value="ECO:0007669"/>
    <property type="project" value="UniProtKB-EC"/>
</dbReference>
<evidence type="ECO:0000256" key="7">
    <source>
        <dbReference type="ARBA" id="ARBA00006739"/>
    </source>
</evidence>
<keyword evidence="14 22" id="KW-1133">Transmembrane helix</keyword>
<evidence type="ECO:0000256" key="1">
    <source>
        <dbReference type="ARBA" id="ARBA00001913"/>
    </source>
</evidence>
<dbReference type="InterPro" id="IPR029044">
    <property type="entry name" value="Nucleotide-diphossugar_trans"/>
</dbReference>
<evidence type="ECO:0000256" key="22">
    <source>
        <dbReference type="SAM" id="Phobius"/>
    </source>
</evidence>
<evidence type="ECO:0000256" key="15">
    <source>
        <dbReference type="ARBA" id="ARBA00023136"/>
    </source>
</evidence>
<evidence type="ECO:0000256" key="21">
    <source>
        <dbReference type="ARBA" id="ARBA00083744"/>
    </source>
</evidence>
<evidence type="ECO:0000256" key="19">
    <source>
        <dbReference type="ARBA" id="ARBA00082336"/>
    </source>
</evidence>
<evidence type="ECO:0000256" key="18">
    <source>
        <dbReference type="ARBA" id="ARBA00074878"/>
    </source>
</evidence>
<reference evidence="25 26" key="2">
    <citation type="submission" date="2018-06" db="EMBL/GenBank/DDBJ databases">
        <title>Metagenomic assembly of (sub)arctic Cyanobacteria and their associated microbiome from non-axenic cultures.</title>
        <authorList>
            <person name="Baurain D."/>
        </authorList>
    </citation>
    <scope>NUCLEOTIDE SEQUENCE [LARGE SCALE GENOMIC DNA]</scope>
    <source>
        <strain evidence="25">ULC066bin1</strain>
    </source>
</reference>
<comment type="cofactor">
    <cofactor evidence="1">
        <name>Ca(2+)</name>
        <dbReference type="ChEBI" id="CHEBI:29108"/>
    </cofactor>
</comment>
<name>A0A2W4VX27_9CYAN</name>
<dbReference type="EC" id="2.4.1.83" evidence="8"/>
<keyword evidence="16" id="KW-0464">Manganese</keyword>
<keyword evidence="10" id="KW-0808">Transferase</keyword>
<dbReference type="CDD" id="cd06442">
    <property type="entry name" value="DPM1_like"/>
    <property type="match status" value="1"/>
</dbReference>
<comment type="cofactor">
    <cofactor evidence="3">
        <name>Mg(2+)</name>
        <dbReference type="ChEBI" id="CHEBI:18420"/>
    </cofactor>
</comment>
<feature type="domain" description="GtrA/DPMS transmembrane" evidence="24">
    <location>
        <begin position="303"/>
        <end position="425"/>
    </location>
</feature>
<evidence type="ECO:0000256" key="17">
    <source>
        <dbReference type="ARBA" id="ARBA00053724"/>
    </source>
</evidence>
<evidence type="ECO:0000313" key="26">
    <source>
        <dbReference type="Proteomes" id="UP000249467"/>
    </source>
</evidence>
<protein>
    <recommendedName>
        <fullName evidence="18">Dolichol-phosphate mannosyltransferase</fullName>
        <ecNumber evidence="8">2.4.1.83</ecNumber>
    </recommendedName>
    <alternativeName>
        <fullName evidence="20">Dolichol-phosphate mannose synthase</fullName>
    </alternativeName>
    <alternativeName>
        <fullName evidence="19">Dolichyl-phosphate beta-D-mannosyltransferase</fullName>
    </alternativeName>
    <alternativeName>
        <fullName evidence="21">Mannose-P-dolichol synthase</fullName>
    </alternativeName>
</protein>
<dbReference type="GO" id="GO:0046872">
    <property type="term" value="F:metal ion binding"/>
    <property type="evidence" value="ECO:0007669"/>
    <property type="project" value="UniProtKB-KW"/>
</dbReference>
<evidence type="ECO:0000256" key="11">
    <source>
        <dbReference type="ARBA" id="ARBA00022692"/>
    </source>
</evidence>